<reference evidence="2 3" key="1">
    <citation type="submission" date="2023-08" db="EMBL/GenBank/DDBJ databases">
        <title>Nocardioides seae sp. nov., a bacterium isolated from a soil.</title>
        <authorList>
            <person name="Wang X."/>
        </authorList>
    </citation>
    <scope>NUCLEOTIDE SEQUENCE [LARGE SCALE GENOMIC DNA]</scope>
    <source>
        <strain evidence="2 3">YZH12</strain>
    </source>
</reference>
<organism evidence="2 3">
    <name type="scientific">Nocardioides imazamoxiresistens</name>
    <dbReference type="NCBI Taxonomy" id="3231893"/>
    <lineage>
        <taxon>Bacteria</taxon>
        <taxon>Bacillati</taxon>
        <taxon>Actinomycetota</taxon>
        <taxon>Actinomycetes</taxon>
        <taxon>Propionibacteriales</taxon>
        <taxon>Nocardioidaceae</taxon>
        <taxon>Nocardioides</taxon>
    </lineage>
</organism>
<proteinExistence type="predicted"/>
<comment type="caution">
    <text evidence="2">The sequence shown here is derived from an EMBL/GenBank/DDBJ whole genome shotgun (WGS) entry which is preliminary data.</text>
</comment>
<feature type="region of interest" description="Disordered" evidence="1">
    <location>
        <begin position="152"/>
        <end position="185"/>
    </location>
</feature>
<protein>
    <recommendedName>
        <fullName evidence="4">TerD domain-containing protein</fullName>
    </recommendedName>
</protein>
<evidence type="ECO:0008006" key="4">
    <source>
        <dbReference type="Google" id="ProtNLM"/>
    </source>
</evidence>
<gene>
    <name evidence="2" type="ORF">RDV89_12695</name>
</gene>
<dbReference type="EMBL" id="JAVYII010000005">
    <property type="protein sequence ID" value="MDT9593932.1"/>
    <property type="molecule type" value="Genomic_DNA"/>
</dbReference>
<sequence>MTALVPGQNVPWPHPGCRVEAPGRRMAVLALGADDRALTPDGLLWSLGDVRLALTAVPDTCARLVVLGLDPGALRLQVHPGAGTGADAGAVVTFDLQPEADGAAASPGGETVVALVELYRRGSGWKLRAVGRAYGSAADVERLHGVRMTLPQQGEPAARPAPPAAPPAPPTPPTPPPSAATPATQAVDPDRAVQLIGMVLEDAARSSASYSSSVTFADEALERDEAAIVADASLRVSAAGDAARAAARARRDDLVARAGEAHLRDLVQLGGEMAEIERSLPPALSRWETMAPASAGAGPVTALRAGELGPAHLADLPPSVPGGDFRVPLVWRVPGRPLVVSADAGGDRAATQVATGIAVRAVAALAPHRPRLVVADLGSARGDLGLPPAWVAPVTSPPVLTSVLRDLVARAELIDLARSSAAMDALDAELLRPVVLVLLDAPTAWEAETLPLVDQLVTGPPDGVQVVLTGSDEAPRVGGPAEQRLLASLWSSALRLPSGPGGRLADAFAGTAWSFRPDLGPEDPAVLHRTLGALAPFDGWRDGLVPHA</sequence>
<evidence type="ECO:0000313" key="2">
    <source>
        <dbReference type="EMBL" id="MDT9593932.1"/>
    </source>
</evidence>
<dbReference type="Proteomes" id="UP001268542">
    <property type="component" value="Unassembled WGS sequence"/>
</dbReference>
<name>A0ABU3PXG3_9ACTN</name>
<keyword evidence="3" id="KW-1185">Reference proteome</keyword>
<evidence type="ECO:0000313" key="3">
    <source>
        <dbReference type="Proteomes" id="UP001268542"/>
    </source>
</evidence>
<evidence type="ECO:0000256" key="1">
    <source>
        <dbReference type="SAM" id="MobiDB-lite"/>
    </source>
</evidence>
<feature type="compositionally biased region" description="Pro residues" evidence="1">
    <location>
        <begin position="159"/>
        <end position="179"/>
    </location>
</feature>
<dbReference type="RefSeq" id="WP_315733418.1">
    <property type="nucleotide sequence ID" value="NZ_JAVYII010000005.1"/>
</dbReference>
<accession>A0ABU3PXG3</accession>